<dbReference type="Pfam" id="PF25310">
    <property type="entry name" value="VG15"/>
    <property type="match status" value="1"/>
</dbReference>
<reference evidence="2 3" key="1">
    <citation type="submission" date="2021-05" db="EMBL/GenBank/DDBJ databases">
        <title>Phylogenetic classification of ten novel species belonging to the genus Bifidobacterium comprising B. colchicus sp. nov., B. abeli sp. nov., B. bicoloris sp. nov., B. guerezis sp. nov., B. rosaliae sp. nov., B. santillanensis sp. nov., B. argentati sp. nov., B. amazzoni sp. nov., B. pluviali sp. nov., and B. pinnaculum sp. nov.</title>
        <authorList>
            <person name="Lugli G.A."/>
            <person name="Ruiz Garcia L."/>
            <person name="Margolles A."/>
            <person name="Ventura M."/>
        </authorList>
    </citation>
    <scope>NUCLEOTIDE SEQUENCE [LARGE SCALE GENOMIC DNA]</scope>
    <source>
        <strain evidence="2 3">6T3</strain>
    </source>
</reference>
<dbReference type="RefSeq" id="WP_219079651.1">
    <property type="nucleotide sequence ID" value="NZ_JAHBBD010000001.1"/>
</dbReference>
<protein>
    <recommendedName>
        <fullName evidence="4">Phage protein</fullName>
    </recommendedName>
</protein>
<accession>A0ABS6W8A3</accession>
<name>A0ABS6W8A3_9BIFI</name>
<evidence type="ECO:0008006" key="4">
    <source>
        <dbReference type="Google" id="ProtNLM"/>
    </source>
</evidence>
<dbReference type="EMBL" id="JAHBBD010000001">
    <property type="protein sequence ID" value="MBW3081976.1"/>
    <property type="molecule type" value="Genomic_DNA"/>
</dbReference>
<proteinExistence type="predicted"/>
<sequence>MAQATARLKTLLERELGQYETDIDNLTDEATDVIEQALRRGRDDPRDVIRDYVRDASQLANDHYERQRQLWAQETGIDMPDFDHSELVDPDRVLWQQQGGFTNTDFNGLTFQQVKEGRSRAGMTIDDLWPPLTDIDDAQQFIADMIATAVRVTVQRNIRADPTRPRWARVCHGTRPCAFCVTLAARGYEYTSRESADFGGSFHDGHCKCTVEPNWGEDTHLLDQQRKWMDMYDTARRSAGTSDMNAVTVAMNHLYPDEVRGGVYELSAPWPDDVIRPYKRIWRHILDGHGPGTRVRGKTHFPDDWTEEKVKWAVRETICAPDTEPMTAPDGRIQRRRKLIDGQMIEVYLKIRRNTHGMFGVESAYPITEQERRRYGQ</sequence>
<organism evidence="2 3">
    <name type="scientific">Bifidobacterium phasiani</name>
    <dbReference type="NCBI Taxonomy" id="2834431"/>
    <lineage>
        <taxon>Bacteria</taxon>
        <taxon>Bacillati</taxon>
        <taxon>Actinomycetota</taxon>
        <taxon>Actinomycetes</taxon>
        <taxon>Bifidobacteriales</taxon>
        <taxon>Bifidobacteriaceae</taxon>
        <taxon>Bifidobacterium</taxon>
    </lineage>
</organism>
<gene>
    <name evidence="2" type="ORF">KIH73_01020</name>
</gene>
<comment type="caution">
    <text evidence="2">The sequence shown here is derived from an EMBL/GenBank/DDBJ whole genome shotgun (WGS) entry which is preliminary data.</text>
</comment>
<evidence type="ECO:0000313" key="3">
    <source>
        <dbReference type="Proteomes" id="UP000812844"/>
    </source>
</evidence>
<dbReference type="InterPro" id="IPR057369">
    <property type="entry name" value="VG15"/>
</dbReference>
<evidence type="ECO:0000256" key="1">
    <source>
        <dbReference type="SAM" id="Coils"/>
    </source>
</evidence>
<keyword evidence="1" id="KW-0175">Coiled coil</keyword>
<dbReference type="Proteomes" id="UP000812844">
    <property type="component" value="Unassembled WGS sequence"/>
</dbReference>
<evidence type="ECO:0000313" key="2">
    <source>
        <dbReference type="EMBL" id="MBW3081976.1"/>
    </source>
</evidence>
<keyword evidence="3" id="KW-1185">Reference proteome</keyword>
<feature type="coiled-coil region" evidence="1">
    <location>
        <begin position="9"/>
        <end position="36"/>
    </location>
</feature>